<keyword evidence="15" id="KW-0812">Transmembrane</keyword>
<dbReference type="InterPro" id="IPR005467">
    <property type="entry name" value="His_kinase_dom"/>
</dbReference>
<proteinExistence type="inferred from homology"/>
<feature type="modified residue" description="4-aspartylphosphate" evidence="14">
    <location>
        <position position="1164"/>
    </location>
</feature>
<feature type="transmembrane region" description="Helical" evidence="15">
    <location>
        <begin position="798"/>
        <end position="820"/>
    </location>
</feature>
<name>A0A7W5DT65_9PORP</name>
<dbReference type="InterPro" id="IPR018060">
    <property type="entry name" value="HTH_AraC"/>
</dbReference>
<dbReference type="Gene3D" id="1.10.287.130">
    <property type="match status" value="1"/>
</dbReference>
<dbReference type="PROSITE" id="PS01124">
    <property type="entry name" value="HTH_ARAC_FAMILY_2"/>
    <property type="match status" value="1"/>
</dbReference>
<evidence type="ECO:0000259" key="16">
    <source>
        <dbReference type="PROSITE" id="PS01124"/>
    </source>
</evidence>
<feature type="domain" description="HTH araC/xylS-type" evidence="16">
    <location>
        <begin position="1263"/>
        <end position="1362"/>
    </location>
</feature>
<evidence type="ECO:0000256" key="1">
    <source>
        <dbReference type="ARBA" id="ARBA00000085"/>
    </source>
</evidence>
<evidence type="ECO:0000256" key="13">
    <source>
        <dbReference type="ARBA" id="ARBA00023163"/>
    </source>
</evidence>
<evidence type="ECO:0000256" key="8">
    <source>
        <dbReference type="ARBA" id="ARBA00022777"/>
    </source>
</evidence>
<keyword evidence="9" id="KW-0378">Hydrolase</keyword>
<dbReference type="Gene3D" id="3.40.50.2300">
    <property type="match status" value="1"/>
</dbReference>
<keyword evidence="9" id="KW-0788">Thiol protease</keyword>
<keyword evidence="5" id="KW-0645">Protease</keyword>
<dbReference type="PANTHER" id="PTHR43547">
    <property type="entry name" value="TWO-COMPONENT HISTIDINE KINASE"/>
    <property type="match status" value="1"/>
</dbReference>
<keyword evidence="15" id="KW-1133">Transmembrane helix</keyword>
<dbReference type="InterPro" id="IPR011123">
    <property type="entry name" value="Y_Y_Y"/>
</dbReference>
<feature type="domain" description="Histidine kinase" evidence="17">
    <location>
        <begin position="856"/>
        <end position="1079"/>
    </location>
</feature>
<dbReference type="Pfam" id="PF00072">
    <property type="entry name" value="Response_reg"/>
    <property type="match status" value="1"/>
</dbReference>
<dbReference type="InterPro" id="IPR009057">
    <property type="entry name" value="Homeodomain-like_sf"/>
</dbReference>
<dbReference type="InterPro" id="IPR003661">
    <property type="entry name" value="HisK_dim/P_dom"/>
</dbReference>
<organism evidence="19 20">
    <name type="scientific">Microbacter margulisiae</name>
    <dbReference type="NCBI Taxonomy" id="1350067"/>
    <lineage>
        <taxon>Bacteria</taxon>
        <taxon>Pseudomonadati</taxon>
        <taxon>Bacteroidota</taxon>
        <taxon>Bacteroidia</taxon>
        <taxon>Bacteroidales</taxon>
        <taxon>Porphyromonadaceae</taxon>
        <taxon>Microbacter</taxon>
    </lineage>
</organism>
<dbReference type="CDD" id="cd00082">
    <property type="entry name" value="HisKA"/>
    <property type="match status" value="1"/>
</dbReference>
<dbReference type="GO" id="GO:0000155">
    <property type="term" value="F:phosphorelay sensor kinase activity"/>
    <property type="evidence" value="ECO:0007669"/>
    <property type="project" value="InterPro"/>
</dbReference>
<dbReference type="SUPFAM" id="SSF52172">
    <property type="entry name" value="CheY-like"/>
    <property type="match status" value="1"/>
</dbReference>
<dbReference type="GO" id="GO:0003700">
    <property type="term" value="F:DNA-binding transcription factor activity"/>
    <property type="evidence" value="ECO:0007669"/>
    <property type="project" value="InterPro"/>
</dbReference>
<accession>A0A7W5DT65</accession>
<dbReference type="EMBL" id="JACHYB010000002">
    <property type="protein sequence ID" value="MBB3188624.1"/>
    <property type="molecule type" value="Genomic_DNA"/>
</dbReference>
<evidence type="ECO:0000313" key="19">
    <source>
        <dbReference type="EMBL" id="MBB3188624.1"/>
    </source>
</evidence>
<dbReference type="Pfam" id="PF12833">
    <property type="entry name" value="HTH_18"/>
    <property type="match status" value="1"/>
</dbReference>
<dbReference type="GO" id="GO:0043565">
    <property type="term" value="F:sequence-specific DNA binding"/>
    <property type="evidence" value="ECO:0007669"/>
    <property type="project" value="InterPro"/>
</dbReference>
<dbReference type="Gene3D" id="3.30.565.10">
    <property type="entry name" value="Histidine kinase-like ATPase, C-terminal domain"/>
    <property type="match status" value="1"/>
</dbReference>
<keyword evidence="20" id="KW-1185">Reference proteome</keyword>
<evidence type="ECO:0000259" key="17">
    <source>
        <dbReference type="PROSITE" id="PS50109"/>
    </source>
</evidence>
<dbReference type="SMART" id="SM00388">
    <property type="entry name" value="HisKA"/>
    <property type="match status" value="1"/>
</dbReference>
<evidence type="ECO:0000256" key="3">
    <source>
        <dbReference type="ARBA" id="ARBA00012438"/>
    </source>
</evidence>
<dbReference type="Proteomes" id="UP000544222">
    <property type="component" value="Unassembled WGS sequence"/>
</dbReference>
<dbReference type="SUPFAM" id="SSF47384">
    <property type="entry name" value="Homodimeric domain of signal transducing histidine kinase"/>
    <property type="match status" value="1"/>
</dbReference>
<dbReference type="Pfam" id="PF07494">
    <property type="entry name" value="Reg_prop"/>
    <property type="match status" value="8"/>
</dbReference>
<comment type="catalytic activity">
    <reaction evidence="1">
        <text>ATP + protein L-histidine = ADP + protein N-phospho-L-histidine.</text>
        <dbReference type="EC" id="2.7.13.3"/>
    </reaction>
</comment>
<dbReference type="GO" id="GO:0006508">
    <property type="term" value="P:proteolysis"/>
    <property type="evidence" value="ECO:0007669"/>
    <property type="project" value="UniProtKB-KW"/>
</dbReference>
<evidence type="ECO:0000256" key="2">
    <source>
        <dbReference type="ARBA" id="ARBA00006067"/>
    </source>
</evidence>
<dbReference type="InterPro" id="IPR004358">
    <property type="entry name" value="Sig_transdc_His_kin-like_C"/>
</dbReference>
<dbReference type="InterPro" id="IPR036097">
    <property type="entry name" value="HisK_dim/P_sf"/>
</dbReference>
<dbReference type="SUPFAM" id="SSF63829">
    <property type="entry name" value="Calcium-dependent phosphotriesterase"/>
    <property type="match status" value="2"/>
</dbReference>
<dbReference type="Gene3D" id="2.130.10.10">
    <property type="entry name" value="YVTN repeat-like/Quinoprotein amine dehydrogenase"/>
    <property type="match status" value="2"/>
</dbReference>
<dbReference type="PROSITE" id="PS50110">
    <property type="entry name" value="RESPONSE_REGULATORY"/>
    <property type="match status" value="1"/>
</dbReference>
<dbReference type="Pfam" id="PF02518">
    <property type="entry name" value="HATPase_c"/>
    <property type="match status" value="1"/>
</dbReference>
<evidence type="ECO:0000256" key="11">
    <source>
        <dbReference type="ARBA" id="ARBA00023012"/>
    </source>
</evidence>
<dbReference type="InterPro" id="IPR001789">
    <property type="entry name" value="Sig_transdc_resp-reg_receiver"/>
</dbReference>
<keyword evidence="13" id="KW-0804">Transcription</keyword>
<dbReference type="CDD" id="cd16922">
    <property type="entry name" value="HATPase_EvgS-ArcB-TorS-like"/>
    <property type="match status" value="1"/>
</dbReference>
<evidence type="ECO:0000256" key="15">
    <source>
        <dbReference type="SAM" id="Phobius"/>
    </source>
</evidence>
<protein>
    <recommendedName>
        <fullName evidence="3">histidine kinase</fullName>
        <ecNumber evidence="3">2.7.13.3</ecNumber>
    </recommendedName>
</protein>
<comment type="similarity">
    <text evidence="2">Belongs to the peptidase C25 family.</text>
</comment>
<reference evidence="19 20" key="1">
    <citation type="submission" date="2020-08" db="EMBL/GenBank/DDBJ databases">
        <title>Genomic Encyclopedia of Type Strains, Phase IV (KMG-IV): sequencing the most valuable type-strain genomes for metagenomic binning, comparative biology and taxonomic classification.</title>
        <authorList>
            <person name="Goeker M."/>
        </authorList>
    </citation>
    <scope>NUCLEOTIDE SEQUENCE [LARGE SCALE GENOMIC DNA]</scope>
    <source>
        <strain evidence="19 20">DSM 27471</strain>
    </source>
</reference>
<keyword evidence="19" id="KW-0238">DNA-binding</keyword>
<dbReference type="InterPro" id="IPR011006">
    <property type="entry name" value="CheY-like_superfamily"/>
</dbReference>
<feature type="domain" description="Response regulatory" evidence="18">
    <location>
        <begin position="1116"/>
        <end position="1231"/>
    </location>
</feature>
<dbReference type="SMART" id="SM00342">
    <property type="entry name" value="HTH_ARAC"/>
    <property type="match status" value="1"/>
</dbReference>
<dbReference type="FunFam" id="2.60.40.10:FF:000791">
    <property type="entry name" value="Two-component system sensor histidine kinase/response regulator"/>
    <property type="match status" value="1"/>
</dbReference>
<keyword evidence="6" id="KW-0808">Transferase</keyword>
<evidence type="ECO:0000256" key="4">
    <source>
        <dbReference type="ARBA" id="ARBA00022553"/>
    </source>
</evidence>
<evidence type="ECO:0000256" key="5">
    <source>
        <dbReference type="ARBA" id="ARBA00022670"/>
    </source>
</evidence>
<comment type="caution">
    <text evidence="19">The sequence shown here is derived from an EMBL/GenBank/DDBJ whole genome shotgun (WGS) entry which is preliminary data.</text>
</comment>
<dbReference type="Pfam" id="PF07495">
    <property type="entry name" value="Y_Y_Y"/>
    <property type="match status" value="1"/>
</dbReference>
<dbReference type="InterPro" id="IPR011110">
    <property type="entry name" value="Reg_prop"/>
</dbReference>
<dbReference type="SMART" id="SM00448">
    <property type="entry name" value="REC"/>
    <property type="match status" value="1"/>
</dbReference>
<evidence type="ECO:0000256" key="14">
    <source>
        <dbReference type="PROSITE-ProRule" id="PRU00169"/>
    </source>
</evidence>
<evidence type="ECO:0000256" key="6">
    <source>
        <dbReference type="ARBA" id="ARBA00022679"/>
    </source>
</evidence>
<evidence type="ECO:0000259" key="18">
    <source>
        <dbReference type="PROSITE" id="PS50110"/>
    </source>
</evidence>
<gene>
    <name evidence="19" type="ORF">FHX64_002822</name>
</gene>
<sequence>MKRISFLWFTLFCFGILQANNSYDFKRLDIANGLSTNQTRSIFKDSHGFMWFGTAFGLNRYDGSEFTLFQHRRNDATSIPSNNVGAIQEAYDGKLWITTGPSQTIYNPTTETFSQTIQLAIHKLGINAMATHVFIDASKNYWISTSQQTVIVYDVHQKKIIPILSTTHYGSLADLKQVGNRYWLIFNSGILAQYDYPTKKIISQTDFLKQQFAPVTHPFQIFVDNDDDVWIYSQGSDMKGMYLFHPKTNQWEQITSNSKHFPLSSDLVTDIIQDNQGLLWIGTDHGGITLIDKKTGKTTYLENNSDDDRTISHNSITALYKDNDGIIWVTTYKNGICYYHKSVYKFALIHHEASNPNSLPTNDINCFYEDPQKTLWLGTDEEGLFAYYPALKKYVHYAHHDGHNSISSNVVLCINPDTKGNLWIGSFHGGLDRFDGKHFTHFPLYSKGKTPPTNSVYCLLNDSYGNLWVGFFGEGIFLLNAKTGHYTSCAPYINQSGDFRYPTAILEMKSGEILFGSSNGIVSYNPSKKRFTNHNLPNENKWPLSNETINGMIQDSRGWVWIGTNEGITLYQPKNQRFTWLTVKDGLPDNIVQTILEDNQHNMWAATMNGLSEIYVSTSNGQNHFRFCNYDESDGLQSREFNRYAAYKTSNGNLLFGGLNGYNRFSPNDIMLNKISPHILFTSLRVFNQVISPGEKFEGKMILSKPLYDTHTIHLKHTENMFSIEFSAFNFLVPSKTEYEYKLDNFDRQWTKIIGKTGKVTYTNLNPGTYTLLVRAANNDHLWSKQTAKLFIVVDPPFWFTTWAKIIYVLLFALILFLIYKYLVRRAKKKFEREKEIAESKRIHEFDEMKLRFFTNISHEFRTPLSLIINPLEQLVKESRFNEKEMSLFEIMHRNAKQLLQLVNELLDFRKLETSGHQISYSYGDFVNCISDICSSFESLSKDKNISFTFASSTPEMKTQFDEGKVRKIITNLLSNAFKFTPQGGKIEVTLSFTKDLHVNDTIAIIAVADTGIGIPDNEKEKIFERFYQAHSSDNQNISGSGIGLHLCKEFATMLGGSIEVKSETGKGSIFTLQIPLQVPTNDSHGSATEITKLGKTQLQLLPLAEQNIQNKKEITILLVEDNVDFRKFLRINLTPYYTILEAANGKEAWPIILSKLPSLIISDIMMPEMDGITLCKKIKDDERSCSIPVILLTAKNTDQSRIQGFEGGADEYICKPFNMDLLFVRIQGLLHERQEKADKMNVLLNIAFKEKRDNSADNQILFKVISCIEKNMERPDFSVEELSRYLGMTRATLYNKLLAITGKTPVEFIRVIRLKQAENLLKSNQFTISEVAYKVGFNYPKYFRQYFKVEFGVSPKEYIQQNRKANEPVKTKD</sequence>
<keyword evidence="15" id="KW-0472">Membrane</keyword>
<dbReference type="PROSITE" id="PS50109">
    <property type="entry name" value="HIS_KIN"/>
    <property type="match status" value="1"/>
</dbReference>
<dbReference type="RefSeq" id="WP_183414365.1">
    <property type="nucleotide sequence ID" value="NZ_JACHYB010000002.1"/>
</dbReference>
<dbReference type="GO" id="GO:0008234">
    <property type="term" value="F:cysteine-type peptidase activity"/>
    <property type="evidence" value="ECO:0007669"/>
    <property type="project" value="UniProtKB-KW"/>
</dbReference>
<dbReference type="PANTHER" id="PTHR43547:SF2">
    <property type="entry name" value="HYBRID SIGNAL TRANSDUCTION HISTIDINE KINASE C"/>
    <property type="match status" value="1"/>
</dbReference>
<dbReference type="Pfam" id="PF00512">
    <property type="entry name" value="HisKA"/>
    <property type="match status" value="1"/>
</dbReference>
<dbReference type="FunFam" id="3.30.565.10:FF:000037">
    <property type="entry name" value="Hybrid sensor histidine kinase/response regulator"/>
    <property type="match status" value="1"/>
</dbReference>
<keyword evidence="4 14" id="KW-0597">Phosphoprotein</keyword>
<evidence type="ECO:0000256" key="7">
    <source>
        <dbReference type="ARBA" id="ARBA00022741"/>
    </source>
</evidence>
<dbReference type="SMART" id="SM00387">
    <property type="entry name" value="HATPase_c"/>
    <property type="match status" value="1"/>
</dbReference>
<evidence type="ECO:0000256" key="9">
    <source>
        <dbReference type="ARBA" id="ARBA00022807"/>
    </source>
</evidence>
<dbReference type="SUPFAM" id="SSF46689">
    <property type="entry name" value="Homeodomain-like"/>
    <property type="match status" value="1"/>
</dbReference>
<dbReference type="InterPro" id="IPR015943">
    <property type="entry name" value="WD40/YVTN_repeat-like_dom_sf"/>
</dbReference>
<keyword evidence="12" id="KW-0805">Transcription regulation</keyword>
<keyword evidence="11" id="KW-0902">Two-component regulatory system</keyword>
<dbReference type="FunFam" id="1.10.287.130:FF:000045">
    <property type="entry name" value="Two-component system sensor histidine kinase/response regulator"/>
    <property type="match status" value="1"/>
</dbReference>
<evidence type="ECO:0000256" key="12">
    <source>
        <dbReference type="ARBA" id="ARBA00023015"/>
    </source>
</evidence>
<keyword evidence="7" id="KW-0547">Nucleotide-binding</keyword>
<dbReference type="InterPro" id="IPR036890">
    <property type="entry name" value="HATPase_C_sf"/>
</dbReference>
<dbReference type="Gene3D" id="1.10.10.60">
    <property type="entry name" value="Homeodomain-like"/>
    <property type="match status" value="1"/>
</dbReference>
<keyword evidence="8 19" id="KW-0418">Kinase</keyword>
<dbReference type="GO" id="GO:0005524">
    <property type="term" value="F:ATP binding"/>
    <property type="evidence" value="ECO:0007669"/>
    <property type="project" value="UniProtKB-KW"/>
</dbReference>
<dbReference type="InterPro" id="IPR013783">
    <property type="entry name" value="Ig-like_fold"/>
</dbReference>
<dbReference type="CDD" id="cd17574">
    <property type="entry name" value="REC_OmpR"/>
    <property type="match status" value="1"/>
</dbReference>
<evidence type="ECO:0000256" key="10">
    <source>
        <dbReference type="ARBA" id="ARBA00022840"/>
    </source>
</evidence>
<dbReference type="SUPFAM" id="SSF55874">
    <property type="entry name" value="ATPase domain of HSP90 chaperone/DNA topoisomerase II/histidine kinase"/>
    <property type="match status" value="1"/>
</dbReference>
<dbReference type="InterPro" id="IPR003594">
    <property type="entry name" value="HATPase_dom"/>
</dbReference>
<dbReference type="SUPFAM" id="SSF101898">
    <property type="entry name" value="NHL repeat"/>
    <property type="match status" value="1"/>
</dbReference>
<dbReference type="Gene3D" id="2.60.40.10">
    <property type="entry name" value="Immunoglobulins"/>
    <property type="match status" value="1"/>
</dbReference>
<keyword evidence="10" id="KW-0067">ATP-binding</keyword>
<dbReference type="EC" id="2.7.13.3" evidence="3"/>
<evidence type="ECO:0000313" key="20">
    <source>
        <dbReference type="Proteomes" id="UP000544222"/>
    </source>
</evidence>
<dbReference type="PRINTS" id="PR00344">
    <property type="entry name" value="BCTRLSENSOR"/>
</dbReference>